<evidence type="ECO:0000256" key="6">
    <source>
        <dbReference type="ARBA" id="ARBA00023237"/>
    </source>
</evidence>
<feature type="domain" description="TonB-dependent transporter Oar-like beta-barrel" evidence="9">
    <location>
        <begin position="241"/>
        <end position="1281"/>
    </location>
</feature>
<keyword evidence="8" id="KW-0732">Signal</keyword>
<keyword evidence="6" id="KW-0998">Cell outer membrane</keyword>
<dbReference type="EMBL" id="JBHSPH010000005">
    <property type="protein sequence ID" value="MFC5863592.1"/>
    <property type="molecule type" value="Genomic_DNA"/>
</dbReference>
<feature type="chain" id="PRO_5045889294" evidence="8">
    <location>
        <begin position="21"/>
        <end position="1288"/>
    </location>
</feature>
<evidence type="ECO:0000256" key="4">
    <source>
        <dbReference type="ARBA" id="ARBA00022692"/>
    </source>
</evidence>
<keyword evidence="2" id="KW-0813">Transport</keyword>
<name>A0ABW1EJX5_9BACT</name>
<keyword evidence="5" id="KW-0472">Membrane</keyword>
<gene>
    <name evidence="10" type="ORF">ACFPT7_14895</name>
</gene>
<accession>A0ABW1EJX5</accession>
<evidence type="ECO:0000256" key="3">
    <source>
        <dbReference type="ARBA" id="ARBA00022452"/>
    </source>
</evidence>
<evidence type="ECO:0000256" key="5">
    <source>
        <dbReference type="ARBA" id="ARBA00023136"/>
    </source>
</evidence>
<dbReference type="InterPro" id="IPR057601">
    <property type="entry name" value="Oar-like_b-barrel"/>
</dbReference>
<sequence length="1288" mass="138404">MKRFPLGVMLLCILTTCSLAFGQASTSLRGTVKDPSGALIPNATVTIADNANGKTLTSVTNQEGIYQFPQIPPAKYVITVTAQGLGTQSKSAELLVDQPATIDFSLSIQSSAVTVDVSASAQTLNTTDATLGDSVGNETIQALPMEGRDPISLLTLQPGVLYLGNPAENDTEDSRSGSVNGSRSDQGNITLDGMDDNDQVNGTAFTGVLRSTLDSTEEFRVTTSNGNANSGRSSGAQVALVTKTGTNKLHGALYEYYRPTNTVANEWFNKYEQLTLGEPNTPQKYVLNTFGGALGGPIKKDKLFFFFNYEGKRQAVDDVITRTLPTQQFYSGALGYQDVNGNTQILSAAQVANLDAGCAPANAGSQSSTNPYPYNAPCGPNPNVIAYYQPLAAAGIYGTSPTAGDGINNAGYTFASPAPVTFNTSIGKIDYDLTPKQHIFFRGNLQKDTGNLQTGFSSCAGTIAATSCGLENLPGQANASTSEDNTKGFAVGHTWTISPNLVNDARYAYIRQGFSTRGVGSGQGDWVVFRFIDQPSSHALSEIVSVPVNNIVDNLTWTKGRHTLSFGGNWRGITNNRGTDSNSYSTASSNPYWLANAPPAPPDLGSGFANSYEIAYDTLIGAVPSTTAQFNYDVTDPTSGTLFPDGTFITRHFRANEFEYYAQDSWQIKPNLTVTFGVRHSILQAPYETHGQQVSPTVDTHDWFVQRGQAASSGQVFEDALEFQPSGKENHAPGYWAKQKANFAPRLAAVYSPNPRTTVRAGAGMYFDHFGQGIVNSFDQQGSFGLTTSIEGPAGEYTPQNSPRFTGGHDIPPLAGSCALNSTIPYPYAPPSGSTCGFAITWGIDNHLKTPYSYGLDFSIQHEFPGGWLFEEAYVGRLGRHLMQQLDLAEPVNFVDPNGGGDYFSAASQLSKLVDANGQNGCANVPAIPYFEHVFSYMAGFNPAVESDGVTPNPCPTPNASATQAVYTYEWAPNRMGAGETTALANLDEYCYNGTFGVNYNCPATSRFWQQQFSSLYAWSSIGNSSYNALQFTLRHPSSHGLTVDVSYTLSKSLDMGSGAERSNEYSNDSYGGNDGIQNSWNPKLNKAVADFDTRNLVTADLVYVLPVGRGKALLGDSNRLIDAVVGGWQFSGLYRWASGLPFSLTSPGWQTNWQLEGYSVVTAPVQTHKHLLDGVPQVFAGNSAAAINTGVATGSPIRLPYPGEAGERNNFRGDGYFDIDSALAKTWALHEEMRLKFAAEVYNVGNNVRFDVSPLNLSSGLTSGTLGNYQGVLTTYRRMQFGLRFDF</sequence>
<dbReference type="Gene3D" id="2.60.40.1120">
    <property type="entry name" value="Carboxypeptidase-like, regulatory domain"/>
    <property type="match status" value="1"/>
</dbReference>
<evidence type="ECO:0000313" key="11">
    <source>
        <dbReference type="Proteomes" id="UP001596091"/>
    </source>
</evidence>
<dbReference type="PANTHER" id="PTHR30069">
    <property type="entry name" value="TONB-DEPENDENT OUTER MEMBRANE RECEPTOR"/>
    <property type="match status" value="1"/>
</dbReference>
<reference evidence="11" key="1">
    <citation type="journal article" date="2019" name="Int. J. Syst. Evol. Microbiol.">
        <title>The Global Catalogue of Microorganisms (GCM) 10K type strain sequencing project: providing services to taxonomists for standard genome sequencing and annotation.</title>
        <authorList>
            <consortium name="The Broad Institute Genomics Platform"/>
            <consortium name="The Broad Institute Genome Sequencing Center for Infectious Disease"/>
            <person name="Wu L."/>
            <person name="Ma J."/>
        </authorList>
    </citation>
    <scope>NUCLEOTIDE SEQUENCE [LARGE SCALE GENOMIC DNA]</scope>
    <source>
        <strain evidence="11">JCM 4087</strain>
    </source>
</reference>
<dbReference type="SUPFAM" id="SSF56935">
    <property type="entry name" value="Porins"/>
    <property type="match status" value="1"/>
</dbReference>
<evidence type="ECO:0000313" key="10">
    <source>
        <dbReference type="EMBL" id="MFC5863592.1"/>
    </source>
</evidence>
<keyword evidence="3" id="KW-1134">Transmembrane beta strand</keyword>
<comment type="caution">
    <text evidence="10">The sequence shown here is derived from an EMBL/GenBank/DDBJ whole genome shotgun (WGS) entry which is preliminary data.</text>
</comment>
<proteinExistence type="predicted"/>
<dbReference type="InterPro" id="IPR008969">
    <property type="entry name" value="CarboxyPept-like_regulatory"/>
</dbReference>
<evidence type="ECO:0000259" key="9">
    <source>
        <dbReference type="Pfam" id="PF25183"/>
    </source>
</evidence>
<evidence type="ECO:0000256" key="2">
    <source>
        <dbReference type="ARBA" id="ARBA00022448"/>
    </source>
</evidence>
<dbReference type="Pfam" id="PF25183">
    <property type="entry name" value="OMP_b-brl_4"/>
    <property type="match status" value="1"/>
</dbReference>
<keyword evidence="4" id="KW-0812">Transmembrane</keyword>
<dbReference type="InterPro" id="IPR039426">
    <property type="entry name" value="TonB-dep_rcpt-like"/>
</dbReference>
<protein>
    <submittedName>
        <fullName evidence="10">Carboxypeptidase regulatory-like domain-containing protein</fullName>
    </submittedName>
</protein>
<organism evidence="10 11">
    <name type="scientific">Acidicapsa dinghuensis</name>
    <dbReference type="NCBI Taxonomy" id="2218256"/>
    <lineage>
        <taxon>Bacteria</taxon>
        <taxon>Pseudomonadati</taxon>
        <taxon>Acidobacteriota</taxon>
        <taxon>Terriglobia</taxon>
        <taxon>Terriglobales</taxon>
        <taxon>Acidobacteriaceae</taxon>
        <taxon>Acidicapsa</taxon>
    </lineage>
</organism>
<feature type="region of interest" description="Disordered" evidence="7">
    <location>
        <begin position="164"/>
        <end position="197"/>
    </location>
</feature>
<dbReference type="Gene3D" id="2.40.170.20">
    <property type="entry name" value="TonB-dependent receptor, beta-barrel domain"/>
    <property type="match status" value="1"/>
</dbReference>
<keyword evidence="11" id="KW-1185">Reference proteome</keyword>
<evidence type="ECO:0000256" key="8">
    <source>
        <dbReference type="SAM" id="SignalP"/>
    </source>
</evidence>
<dbReference type="RefSeq" id="WP_263340155.1">
    <property type="nucleotide sequence ID" value="NZ_JAGSYH010000005.1"/>
</dbReference>
<dbReference type="Proteomes" id="UP001596091">
    <property type="component" value="Unassembled WGS sequence"/>
</dbReference>
<evidence type="ECO:0000256" key="1">
    <source>
        <dbReference type="ARBA" id="ARBA00004571"/>
    </source>
</evidence>
<feature type="compositionally biased region" description="Polar residues" evidence="7">
    <location>
        <begin position="176"/>
        <end position="189"/>
    </location>
</feature>
<dbReference type="SUPFAM" id="SSF49464">
    <property type="entry name" value="Carboxypeptidase regulatory domain-like"/>
    <property type="match status" value="1"/>
</dbReference>
<evidence type="ECO:0000256" key="7">
    <source>
        <dbReference type="SAM" id="MobiDB-lite"/>
    </source>
</evidence>
<dbReference type="Pfam" id="PF13620">
    <property type="entry name" value="CarboxypepD_reg"/>
    <property type="match status" value="1"/>
</dbReference>
<dbReference type="InterPro" id="IPR036942">
    <property type="entry name" value="Beta-barrel_TonB_sf"/>
</dbReference>
<comment type="subcellular location">
    <subcellularLocation>
        <location evidence="1">Cell outer membrane</location>
        <topology evidence="1">Multi-pass membrane protein</topology>
    </subcellularLocation>
</comment>
<dbReference type="PANTHER" id="PTHR30069:SF46">
    <property type="entry name" value="OAR PROTEIN"/>
    <property type="match status" value="1"/>
</dbReference>
<feature type="signal peptide" evidence="8">
    <location>
        <begin position="1"/>
        <end position="20"/>
    </location>
</feature>